<protein>
    <submittedName>
        <fullName evidence="1">Unannotated protein</fullName>
    </submittedName>
</protein>
<name>A0A6J6ARE7_9ZZZZ</name>
<sequence>MTGMQCSDSVVDRDFALLEKPGEPTNKTVDDSLLAHLGHREIKHWL</sequence>
<proteinExistence type="predicted"/>
<dbReference type="AlphaFoldDB" id="A0A6J6ARE7"/>
<dbReference type="EMBL" id="CAEUNJ010000127">
    <property type="protein sequence ID" value="CAB4372908.1"/>
    <property type="molecule type" value="Genomic_DNA"/>
</dbReference>
<reference evidence="1" key="1">
    <citation type="submission" date="2020-05" db="EMBL/GenBank/DDBJ databases">
        <authorList>
            <person name="Chiriac C."/>
            <person name="Salcher M."/>
            <person name="Ghai R."/>
            <person name="Kavagutti S V."/>
        </authorList>
    </citation>
    <scope>NUCLEOTIDE SEQUENCE</scope>
</reference>
<organism evidence="1">
    <name type="scientific">freshwater metagenome</name>
    <dbReference type="NCBI Taxonomy" id="449393"/>
    <lineage>
        <taxon>unclassified sequences</taxon>
        <taxon>metagenomes</taxon>
        <taxon>ecological metagenomes</taxon>
    </lineage>
</organism>
<gene>
    <name evidence="1" type="ORF">UFOPK4201_01957</name>
</gene>
<evidence type="ECO:0000313" key="1">
    <source>
        <dbReference type="EMBL" id="CAB4372908.1"/>
    </source>
</evidence>
<accession>A0A6J6ARE7</accession>